<name>A0A644TVF9_9ZZZZ</name>
<dbReference type="EMBL" id="VSSQ01000055">
    <property type="protein sequence ID" value="MPL70890.1"/>
    <property type="molecule type" value="Genomic_DNA"/>
</dbReference>
<gene>
    <name evidence="1" type="ORF">SDC9_16652</name>
</gene>
<sequence>MILLKKKRTGRRRGIPPAIGQGLDRGLLDLDALLVEKRTDGVAGLGAPGEPELGLRLVDSYLLVLGFDGVVEADLVDGLAVAGRAVVHDDDAVVGTGFGAEFLEPYFDAHGFLLNSKGNLDPIVDSHTPGFRIRIGELRLSFIPEEPR</sequence>
<reference evidence="1" key="1">
    <citation type="submission" date="2019-08" db="EMBL/GenBank/DDBJ databases">
        <authorList>
            <person name="Kucharzyk K."/>
            <person name="Murdoch R.W."/>
            <person name="Higgins S."/>
            <person name="Loffler F."/>
        </authorList>
    </citation>
    <scope>NUCLEOTIDE SEQUENCE</scope>
</reference>
<comment type="caution">
    <text evidence="1">The sequence shown here is derived from an EMBL/GenBank/DDBJ whole genome shotgun (WGS) entry which is preliminary data.</text>
</comment>
<protein>
    <submittedName>
        <fullName evidence="1">Uncharacterized protein</fullName>
    </submittedName>
</protein>
<proteinExistence type="predicted"/>
<accession>A0A644TVF9</accession>
<organism evidence="1">
    <name type="scientific">bioreactor metagenome</name>
    <dbReference type="NCBI Taxonomy" id="1076179"/>
    <lineage>
        <taxon>unclassified sequences</taxon>
        <taxon>metagenomes</taxon>
        <taxon>ecological metagenomes</taxon>
    </lineage>
</organism>
<dbReference type="AlphaFoldDB" id="A0A644TVF9"/>
<evidence type="ECO:0000313" key="1">
    <source>
        <dbReference type="EMBL" id="MPL70890.1"/>
    </source>
</evidence>